<organism evidence="1 2">
    <name type="scientific">Ambispora leptoticha</name>
    <dbReference type="NCBI Taxonomy" id="144679"/>
    <lineage>
        <taxon>Eukaryota</taxon>
        <taxon>Fungi</taxon>
        <taxon>Fungi incertae sedis</taxon>
        <taxon>Mucoromycota</taxon>
        <taxon>Glomeromycotina</taxon>
        <taxon>Glomeromycetes</taxon>
        <taxon>Archaeosporales</taxon>
        <taxon>Ambisporaceae</taxon>
        <taxon>Ambispora</taxon>
    </lineage>
</organism>
<dbReference type="EMBL" id="CAJVPS010003505">
    <property type="protein sequence ID" value="CAG8590220.1"/>
    <property type="molecule type" value="Genomic_DNA"/>
</dbReference>
<sequence length="57" mass="6299">MTDDGTPKLKILGTYGTPKLVLGIYDASYVKLKFSDDDGVLTLKILENDDDVSYTEL</sequence>
<proteinExistence type="predicted"/>
<comment type="caution">
    <text evidence="1">The sequence shown here is derived from an EMBL/GenBank/DDBJ whole genome shotgun (WGS) entry which is preliminary data.</text>
</comment>
<accession>A0A9N9C4B2</accession>
<evidence type="ECO:0000313" key="1">
    <source>
        <dbReference type="EMBL" id="CAG8590220.1"/>
    </source>
</evidence>
<gene>
    <name evidence="1" type="ORF">ALEPTO_LOCUS7669</name>
</gene>
<name>A0A9N9C4B2_9GLOM</name>
<reference evidence="1" key="1">
    <citation type="submission" date="2021-06" db="EMBL/GenBank/DDBJ databases">
        <authorList>
            <person name="Kallberg Y."/>
            <person name="Tangrot J."/>
            <person name="Rosling A."/>
        </authorList>
    </citation>
    <scope>NUCLEOTIDE SEQUENCE</scope>
    <source>
        <strain evidence="1">FL130A</strain>
    </source>
</reference>
<protein>
    <submittedName>
        <fullName evidence="1">6269_t:CDS:1</fullName>
    </submittedName>
</protein>
<dbReference type="Proteomes" id="UP000789508">
    <property type="component" value="Unassembled WGS sequence"/>
</dbReference>
<dbReference type="AlphaFoldDB" id="A0A9N9C4B2"/>
<keyword evidence="2" id="KW-1185">Reference proteome</keyword>
<evidence type="ECO:0000313" key="2">
    <source>
        <dbReference type="Proteomes" id="UP000789508"/>
    </source>
</evidence>